<protein>
    <submittedName>
        <fullName evidence="4">Nitrate- and nitrite sensing domain-containing protein</fullName>
    </submittedName>
</protein>
<feature type="domain" description="ANTAR" evidence="3">
    <location>
        <begin position="332"/>
        <end position="393"/>
    </location>
</feature>
<dbReference type="SMART" id="SM01012">
    <property type="entry name" value="ANTAR"/>
    <property type="match status" value="1"/>
</dbReference>
<dbReference type="PROSITE" id="PS50921">
    <property type="entry name" value="ANTAR"/>
    <property type="match status" value="1"/>
</dbReference>
<dbReference type="EMBL" id="JAEQNE010000001">
    <property type="protein sequence ID" value="MBL0390471.1"/>
    <property type="molecule type" value="Genomic_DNA"/>
</dbReference>
<dbReference type="SUPFAM" id="SSF52172">
    <property type="entry name" value="CheY-like"/>
    <property type="match status" value="1"/>
</dbReference>
<sequence length="404" mass="44833">MKSATSFLLAARQCEIAELEELARTGELVGATGRFIHALQRERGICNVFLSSHGSRFASQRLRQVEECEAAEREVREQFEALETDAQRVRNGSRLFSRVAVVLHALDGLPALRGRIARQALSARDATVAYVKLVTGLLAVVFEAADSATDPKVSRALVAMFNFMQGKELAGQERALGAGVFAAGYIDASGQQQWRHLIESQQACFRVFTDFADTEVLRADQASRDPAALAELERLRRIGCSTRRELDPNLSQAWYEWATRRIDAMRAVEDVLARHLRELCEARIAQARSELRDQRAMLAALASDPAAETGASFGPHLERSVLGMVQEQSRRLQQMSDELDAVRTSLNERKLVERAKGLLMAHRQMTEDDAYKALRQMAMNQNRRIVDVAEAVLSLAEVLPGGSG</sequence>
<dbReference type="InterPro" id="IPR011006">
    <property type="entry name" value="CheY-like_superfamily"/>
</dbReference>
<keyword evidence="5" id="KW-1185">Reference proteome</keyword>
<dbReference type="PROSITE" id="PS50906">
    <property type="entry name" value="NIT"/>
    <property type="match status" value="1"/>
</dbReference>
<evidence type="ECO:0000256" key="1">
    <source>
        <dbReference type="SAM" id="Coils"/>
    </source>
</evidence>
<dbReference type="Pfam" id="PF03861">
    <property type="entry name" value="ANTAR"/>
    <property type="match status" value="1"/>
</dbReference>
<dbReference type="InterPro" id="IPR005561">
    <property type="entry name" value="ANTAR"/>
</dbReference>
<feature type="coiled-coil region" evidence="1">
    <location>
        <begin position="277"/>
        <end position="345"/>
    </location>
</feature>
<gene>
    <name evidence="4" type="ORF">JJ685_04885</name>
</gene>
<feature type="domain" description="NIT" evidence="2">
    <location>
        <begin position="30"/>
        <end position="283"/>
    </location>
</feature>
<comment type="caution">
    <text evidence="4">The sequence shown here is derived from an EMBL/GenBank/DDBJ whole genome shotgun (WGS) entry which is preliminary data.</text>
</comment>
<dbReference type="Proteomes" id="UP000599109">
    <property type="component" value="Unassembled WGS sequence"/>
</dbReference>
<accession>A0A936YXN4</accession>
<evidence type="ECO:0000313" key="4">
    <source>
        <dbReference type="EMBL" id="MBL0390471.1"/>
    </source>
</evidence>
<dbReference type="InterPro" id="IPR013587">
    <property type="entry name" value="Nitrate/nitrite_sensing"/>
</dbReference>
<evidence type="ECO:0000259" key="2">
    <source>
        <dbReference type="PROSITE" id="PS50906"/>
    </source>
</evidence>
<dbReference type="RefSeq" id="WP_201673073.1">
    <property type="nucleotide sequence ID" value="NZ_JAEQNE010000001.1"/>
</dbReference>
<reference evidence="4 5" key="1">
    <citation type="journal article" date="2017" name="Int. J. Syst. Evol. Microbiol.">
        <title>Ramlibacter monticola sp. nov., isolated from forest soil.</title>
        <authorList>
            <person name="Chaudhary D.K."/>
            <person name="Kim J."/>
        </authorList>
    </citation>
    <scope>NUCLEOTIDE SEQUENCE [LARGE SCALE GENOMIC DNA]</scope>
    <source>
        <strain evidence="4 5">KACC 19175</strain>
    </source>
</reference>
<dbReference type="Pfam" id="PF08376">
    <property type="entry name" value="NIT"/>
    <property type="match status" value="1"/>
</dbReference>
<keyword evidence="1" id="KW-0175">Coiled coil</keyword>
<dbReference type="InterPro" id="IPR010910">
    <property type="entry name" value="Nitrate/nitrite_sensing_bac"/>
</dbReference>
<dbReference type="AlphaFoldDB" id="A0A936YXN4"/>
<name>A0A936YXN4_9BURK</name>
<dbReference type="InterPro" id="IPR036388">
    <property type="entry name" value="WH-like_DNA-bd_sf"/>
</dbReference>
<proteinExistence type="predicted"/>
<evidence type="ECO:0000259" key="3">
    <source>
        <dbReference type="PROSITE" id="PS50921"/>
    </source>
</evidence>
<dbReference type="GO" id="GO:0003723">
    <property type="term" value="F:RNA binding"/>
    <property type="evidence" value="ECO:0007669"/>
    <property type="project" value="InterPro"/>
</dbReference>
<organism evidence="4 5">
    <name type="scientific">Ramlibacter monticola</name>
    <dbReference type="NCBI Taxonomy" id="1926872"/>
    <lineage>
        <taxon>Bacteria</taxon>
        <taxon>Pseudomonadati</taxon>
        <taxon>Pseudomonadota</taxon>
        <taxon>Betaproteobacteria</taxon>
        <taxon>Burkholderiales</taxon>
        <taxon>Comamonadaceae</taxon>
        <taxon>Ramlibacter</taxon>
    </lineage>
</organism>
<evidence type="ECO:0000313" key="5">
    <source>
        <dbReference type="Proteomes" id="UP000599109"/>
    </source>
</evidence>
<dbReference type="Gene3D" id="1.10.10.10">
    <property type="entry name" value="Winged helix-like DNA-binding domain superfamily/Winged helix DNA-binding domain"/>
    <property type="match status" value="1"/>
</dbReference>